<dbReference type="Proteomes" id="UP001205311">
    <property type="component" value="Unassembled WGS sequence"/>
</dbReference>
<dbReference type="SUPFAM" id="SSF55811">
    <property type="entry name" value="Nudix"/>
    <property type="match status" value="1"/>
</dbReference>
<keyword evidence="7" id="KW-1185">Reference proteome</keyword>
<name>A0ABT1HPE1_STRSD</name>
<gene>
    <name evidence="6" type="ORF">LX15_001030</name>
</gene>
<dbReference type="PRINTS" id="PR00502">
    <property type="entry name" value="NUDIXFAMILY"/>
</dbReference>
<dbReference type="InterPro" id="IPR020476">
    <property type="entry name" value="Nudix_hydrolase"/>
</dbReference>
<evidence type="ECO:0000256" key="2">
    <source>
        <dbReference type="ARBA" id="ARBA00005582"/>
    </source>
</evidence>
<dbReference type="PANTHER" id="PTHR43046:SF14">
    <property type="entry name" value="MUTT_NUDIX FAMILY PROTEIN"/>
    <property type="match status" value="1"/>
</dbReference>
<dbReference type="PANTHER" id="PTHR43046">
    <property type="entry name" value="GDP-MANNOSE MANNOSYL HYDROLASE"/>
    <property type="match status" value="1"/>
</dbReference>
<sequence>MARLPLSDRLGNTLVAFWFLDDPALPRPDGSTPLPVSLVVAVHDHRSVMVFDRRREQWELPGGMIDPGETPALAAARELAEETGIVGARLQPAALVEFALARPPRRERAAIFRTALPRPPALVTNDEVSAFLWWDPRSPVPDDMSPLDAEIARRVLTGPAPHPQP</sequence>
<comment type="caution">
    <text evidence="6">The sequence shown here is derived from an EMBL/GenBank/DDBJ whole genome shotgun (WGS) entry which is preliminary data.</text>
</comment>
<dbReference type="RefSeq" id="WP_253668299.1">
    <property type="nucleotide sequence ID" value="NZ_JAMTCP010000003.1"/>
</dbReference>
<dbReference type="EMBL" id="JAMTCP010000003">
    <property type="protein sequence ID" value="MCP2257345.1"/>
    <property type="molecule type" value="Genomic_DNA"/>
</dbReference>
<evidence type="ECO:0000256" key="3">
    <source>
        <dbReference type="ARBA" id="ARBA00022801"/>
    </source>
</evidence>
<dbReference type="PROSITE" id="PS00893">
    <property type="entry name" value="NUDIX_BOX"/>
    <property type="match status" value="1"/>
</dbReference>
<dbReference type="PROSITE" id="PS51462">
    <property type="entry name" value="NUDIX"/>
    <property type="match status" value="1"/>
</dbReference>
<dbReference type="Pfam" id="PF00293">
    <property type="entry name" value="NUDIX"/>
    <property type="match status" value="1"/>
</dbReference>
<evidence type="ECO:0000313" key="6">
    <source>
        <dbReference type="EMBL" id="MCP2257345.1"/>
    </source>
</evidence>
<dbReference type="InterPro" id="IPR000086">
    <property type="entry name" value="NUDIX_hydrolase_dom"/>
</dbReference>
<protein>
    <submittedName>
        <fullName evidence="6">ADP-ribose pyrophosphatase YjhB, NUDIX family</fullName>
    </submittedName>
</protein>
<comment type="cofactor">
    <cofactor evidence="1">
        <name>Mg(2+)</name>
        <dbReference type="ChEBI" id="CHEBI:18420"/>
    </cofactor>
</comment>
<dbReference type="InterPro" id="IPR020084">
    <property type="entry name" value="NUDIX_hydrolase_CS"/>
</dbReference>
<evidence type="ECO:0000256" key="1">
    <source>
        <dbReference type="ARBA" id="ARBA00001946"/>
    </source>
</evidence>
<feature type="domain" description="Nudix hydrolase" evidence="5">
    <location>
        <begin position="31"/>
        <end position="157"/>
    </location>
</feature>
<accession>A0ABT1HPE1</accession>
<keyword evidence="3 4" id="KW-0378">Hydrolase</keyword>
<comment type="similarity">
    <text evidence="2 4">Belongs to the Nudix hydrolase family.</text>
</comment>
<evidence type="ECO:0000313" key="7">
    <source>
        <dbReference type="Proteomes" id="UP001205311"/>
    </source>
</evidence>
<dbReference type="CDD" id="cd02883">
    <property type="entry name" value="NUDIX_Hydrolase"/>
    <property type="match status" value="1"/>
</dbReference>
<dbReference type="InterPro" id="IPR015797">
    <property type="entry name" value="NUDIX_hydrolase-like_dom_sf"/>
</dbReference>
<evidence type="ECO:0000259" key="5">
    <source>
        <dbReference type="PROSITE" id="PS51462"/>
    </source>
</evidence>
<evidence type="ECO:0000256" key="4">
    <source>
        <dbReference type="RuleBase" id="RU003476"/>
    </source>
</evidence>
<reference evidence="6 7" key="1">
    <citation type="submission" date="2022-06" db="EMBL/GenBank/DDBJ databases">
        <title>Genomic Encyclopedia of Archaeal and Bacterial Type Strains, Phase II (KMG-II): from individual species to whole genera.</title>
        <authorList>
            <person name="Goeker M."/>
        </authorList>
    </citation>
    <scope>NUCLEOTIDE SEQUENCE [LARGE SCALE GENOMIC DNA]</scope>
    <source>
        <strain evidence="6 7">DSM 40477</strain>
    </source>
</reference>
<proteinExistence type="inferred from homology"/>
<dbReference type="Gene3D" id="3.90.79.10">
    <property type="entry name" value="Nucleoside Triphosphate Pyrophosphohydrolase"/>
    <property type="match status" value="1"/>
</dbReference>
<organism evidence="6 7">
    <name type="scientific">Streptoalloteichus tenebrarius (strain ATCC 17920 / DSM 40477 / JCM 4838 / CBS 697.72 / NBRC 16177 / NCIMB 11028 / NRRL B-12390 / A12253. 1 / ISP 5477)</name>
    <name type="common">Streptomyces tenebrarius</name>
    <dbReference type="NCBI Taxonomy" id="1933"/>
    <lineage>
        <taxon>Bacteria</taxon>
        <taxon>Bacillati</taxon>
        <taxon>Actinomycetota</taxon>
        <taxon>Actinomycetes</taxon>
        <taxon>Pseudonocardiales</taxon>
        <taxon>Pseudonocardiaceae</taxon>
        <taxon>Streptoalloteichus</taxon>
    </lineage>
</organism>